<evidence type="ECO:0000313" key="2">
    <source>
        <dbReference type="Proteomes" id="UP000293142"/>
    </source>
</evidence>
<keyword evidence="2" id="KW-1185">Reference proteome</keyword>
<protein>
    <submittedName>
        <fullName evidence="1">Uncharacterized protein</fullName>
    </submittedName>
</protein>
<dbReference type="Proteomes" id="UP000293142">
    <property type="component" value="Unassembled WGS sequence"/>
</dbReference>
<evidence type="ECO:0000313" key="1">
    <source>
        <dbReference type="EMBL" id="TBL78225.1"/>
    </source>
</evidence>
<sequence length="75" mass="8614">MITELLLSSKKIPVSFISCDQKAIPQLIRMLQNNEWRNSREGLPEIDEIEHIELVGNHAILHSAKANEQIHVPLY</sequence>
<comment type="caution">
    <text evidence="1">The sequence shown here is derived from an EMBL/GenBank/DDBJ whole genome shotgun (WGS) entry which is preliminary data.</text>
</comment>
<dbReference type="RefSeq" id="WP_131014209.1">
    <property type="nucleotide sequence ID" value="NZ_SIRE01000010.1"/>
</dbReference>
<dbReference type="AlphaFoldDB" id="A0A4Q9DPJ0"/>
<accession>A0A4Q9DPJ0</accession>
<dbReference type="OrthoDB" id="2625435at2"/>
<reference evidence="1 2" key="1">
    <citation type="submission" date="2019-02" db="EMBL/GenBank/DDBJ databases">
        <title>Paenibacillus sp. nov., isolated from surface-sterilized tissue of Thalictrum simplex L.</title>
        <authorList>
            <person name="Tuo L."/>
        </authorList>
    </citation>
    <scope>NUCLEOTIDE SEQUENCE [LARGE SCALE GENOMIC DNA]</scope>
    <source>
        <strain evidence="1 2">N2SHLJ1</strain>
    </source>
</reference>
<proteinExistence type="predicted"/>
<dbReference type="EMBL" id="SIRE01000010">
    <property type="protein sequence ID" value="TBL78225.1"/>
    <property type="molecule type" value="Genomic_DNA"/>
</dbReference>
<organism evidence="1 2">
    <name type="scientific">Paenibacillus thalictri</name>
    <dbReference type="NCBI Taxonomy" id="2527873"/>
    <lineage>
        <taxon>Bacteria</taxon>
        <taxon>Bacillati</taxon>
        <taxon>Bacillota</taxon>
        <taxon>Bacilli</taxon>
        <taxon>Bacillales</taxon>
        <taxon>Paenibacillaceae</taxon>
        <taxon>Paenibacillus</taxon>
    </lineage>
</organism>
<name>A0A4Q9DPJ0_9BACL</name>
<gene>
    <name evidence="1" type="ORF">EYB31_15250</name>
</gene>